<proteinExistence type="predicted"/>
<accession>A2YP87</accession>
<feature type="region of interest" description="Disordered" evidence="1">
    <location>
        <begin position="1"/>
        <end position="42"/>
    </location>
</feature>
<dbReference type="EMBL" id="CM000132">
    <property type="protein sequence ID" value="EAZ04898.1"/>
    <property type="molecule type" value="Genomic_DNA"/>
</dbReference>
<gene>
    <name evidence="2" type="ORF">OsI_27080</name>
</gene>
<evidence type="ECO:0000256" key="1">
    <source>
        <dbReference type="SAM" id="MobiDB-lite"/>
    </source>
</evidence>
<protein>
    <submittedName>
        <fullName evidence="2">Uncharacterized protein</fullName>
    </submittedName>
</protein>
<keyword evidence="3" id="KW-1185">Reference proteome</keyword>
<evidence type="ECO:0000313" key="2">
    <source>
        <dbReference type="EMBL" id="EAZ04898.1"/>
    </source>
</evidence>
<dbReference type="Gramene" id="BGIOSGA026250-TA">
    <property type="protein sequence ID" value="BGIOSGA026250-PA"/>
    <property type="gene ID" value="BGIOSGA026250"/>
</dbReference>
<dbReference type="Proteomes" id="UP000007015">
    <property type="component" value="Chromosome 7"/>
</dbReference>
<name>A2YP87_ORYSI</name>
<dbReference type="HOGENOM" id="CLU_1931026_0_0_1"/>
<dbReference type="AlphaFoldDB" id="A2YP87"/>
<evidence type="ECO:0000313" key="3">
    <source>
        <dbReference type="Proteomes" id="UP000007015"/>
    </source>
</evidence>
<sequence length="131" mass="13868">MGDKRGGQRGNVPGRRITSHTTTVASQHQGAAGGGAGVSGRGAMVARHRLRLRIRRSREEGGRLDLCADGARPLNRRRSREWGRWIHTPSSLLRAGEPDLSAPEVASAFASAKPAVIALGTRALNPCTALS</sequence>
<reference evidence="2 3" key="1">
    <citation type="journal article" date="2005" name="PLoS Biol.">
        <title>The genomes of Oryza sativa: a history of duplications.</title>
        <authorList>
            <person name="Yu J."/>
            <person name="Wang J."/>
            <person name="Lin W."/>
            <person name="Li S."/>
            <person name="Li H."/>
            <person name="Zhou J."/>
            <person name="Ni P."/>
            <person name="Dong W."/>
            <person name="Hu S."/>
            <person name="Zeng C."/>
            <person name="Zhang J."/>
            <person name="Zhang Y."/>
            <person name="Li R."/>
            <person name="Xu Z."/>
            <person name="Li S."/>
            <person name="Li X."/>
            <person name="Zheng H."/>
            <person name="Cong L."/>
            <person name="Lin L."/>
            <person name="Yin J."/>
            <person name="Geng J."/>
            <person name="Li G."/>
            <person name="Shi J."/>
            <person name="Liu J."/>
            <person name="Lv H."/>
            <person name="Li J."/>
            <person name="Wang J."/>
            <person name="Deng Y."/>
            <person name="Ran L."/>
            <person name="Shi X."/>
            <person name="Wang X."/>
            <person name="Wu Q."/>
            <person name="Li C."/>
            <person name="Ren X."/>
            <person name="Wang J."/>
            <person name="Wang X."/>
            <person name="Li D."/>
            <person name="Liu D."/>
            <person name="Zhang X."/>
            <person name="Ji Z."/>
            <person name="Zhao W."/>
            <person name="Sun Y."/>
            <person name="Zhang Z."/>
            <person name="Bao J."/>
            <person name="Han Y."/>
            <person name="Dong L."/>
            <person name="Ji J."/>
            <person name="Chen P."/>
            <person name="Wu S."/>
            <person name="Liu J."/>
            <person name="Xiao Y."/>
            <person name="Bu D."/>
            <person name="Tan J."/>
            <person name="Yang L."/>
            <person name="Ye C."/>
            <person name="Zhang J."/>
            <person name="Xu J."/>
            <person name="Zhou Y."/>
            <person name="Yu Y."/>
            <person name="Zhang B."/>
            <person name="Zhuang S."/>
            <person name="Wei H."/>
            <person name="Liu B."/>
            <person name="Lei M."/>
            <person name="Yu H."/>
            <person name="Li Y."/>
            <person name="Xu H."/>
            <person name="Wei S."/>
            <person name="He X."/>
            <person name="Fang L."/>
            <person name="Zhang Z."/>
            <person name="Zhang Y."/>
            <person name="Huang X."/>
            <person name="Su Z."/>
            <person name="Tong W."/>
            <person name="Li J."/>
            <person name="Tong Z."/>
            <person name="Li S."/>
            <person name="Ye J."/>
            <person name="Wang L."/>
            <person name="Fang L."/>
            <person name="Lei T."/>
            <person name="Chen C."/>
            <person name="Chen H."/>
            <person name="Xu Z."/>
            <person name="Li H."/>
            <person name="Huang H."/>
            <person name="Zhang F."/>
            <person name="Xu H."/>
            <person name="Li N."/>
            <person name="Zhao C."/>
            <person name="Li S."/>
            <person name="Dong L."/>
            <person name="Huang Y."/>
            <person name="Li L."/>
            <person name="Xi Y."/>
            <person name="Qi Q."/>
            <person name="Li W."/>
            <person name="Zhang B."/>
            <person name="Hu W."/>
            <person name="Zhang Y."/>
            <person name="Tian X."/>
            <person name="Jiao Y."/>
            <person name="Liang X."/>
            <person name="Jin J."/>
            <person name="Gao L."/>
            <person name="Zheng W."/>
            <person name="Hao B."/>
            <person name="Liu S."/>
            <person name="Wang W."/>
            <person name="Yuan L."/>
            <person name="Cao M."/>
            <person name="McDermott J."/>
            <person name="Samudrala R."/>
            <person name="Wang J."/>
            <person name="Wong G.K."/>
            <person name="Yang H."/>
        </authorList>
    </citation>
    <scope>NUCLEOTIDE SEQUENCE [LARGE SCALE GENOMIC DNA]</scope>
    <source>
        <strain evidence="3">cv. 93-11</strain>
    </source>
</reference>
<feature type="compositionally biased region" description="Gly residues" evidence="1">
    <location>
        <begin position="31"/>
        <end position="40"/>
    </location>
</feature>
<organism evidence="2 3">
    <name type="scientific">Oryza sativa subsp. indica</name>
    <name type="common">Rice</name>
    <dbReference type="NCBI Taxonomy" id="39946"/>
    <lineage>
        <taxon>Eukaryota</taxon>
        <taxon>Viridiplantae</taxon>
        <taxon>Streptophyta</taxon>
        <taxon>Embryophyta</taxon>
        <taxon>Tracheophyta</taxon>
        <taxon>Spermatophyta</taxon>
        <taxon>Magnoliopsida</taxon>
        <taxon>Liliopsida</taxon>
        <taxon>Poales</taxon>
        <taxon>Poaceae</taxon>
        <taxon>BOP clade</taxon>
        <taxon>Oryzoideae</taxon>
        <taxon>Oryzeae</taxon>
        <taxon>Oryzinae</taxon>
        <taxon>Oryza</taxon>
        <taxon>Oryza sativa</taxon>
    </lineage>
</organism>